<feature type="transmembrane region" description="Helical" evidence="10">
    <location>
        <begin position="25"/>
        <end position="47"/>
    </location>
</feature>
<proteinExistence type="predicted"/>
<dbReference type="GO" id="GO:0005886">
    <property type="term" value="C:plasma membrane"/>
    <property type="evidence" value="ECO:0007669"/>
    <property type="project" value="UniProtKB-SubCell"/>
</dbReference>
<feature type="domain" description="G-protein coupled receptors family 1 profile" evidence="11">
    <location>
        <begin position="41"/>
        <end position="284"/>
    </location>
</feature>
<evidence type="ECO:0000256" key="1">
    <source>
        <dbReference type="ARBA" id="ARBA00004651"/>
    </source>
</evidence>
<comment type="function">
    <text evidence="9">Possible taste receptor.</text>
</comment>
<dbReference type="AlphaFoldDB" id="A0A8B7U9N0"/>
<dbReference type="InterPro" id="IPR017452">
    <property type="entry name" value="GPCR_Rhodpsn_7TM"/>
</dbReference>
<comment type="subcellular location">
    <subcellularLocation>
        <location evidence="1">Cell membrane</location>
        <topology evidence="1">Multi-pass membrane protein</topology>
    </subcellularLocation>
</comment>
<dbReference type="PROSITE" id="PS50262">
    <property type="entry name" value="G_PROTEIN_RECEP_F1_2"/>
    <property type="match status" value="1"/>
</dbReference>
<keyword evidence="6 10" id="KW-0472">Membrane</keyword>
<dbReference type="Gene3D" id="1.20.1070.10">
    <property type="entry name" value="Rhodopsin 7-helix transmembrane proteins"/>
    <property type="match status" value="1"/>
</dbReference>
<feature type="transmembrane region" description="Helical" evidence="10">
    <location>
        <begin position="191"/>
        <end position="210"/>
    </location>
</feature>
<evidence type="ECO:0000313" key="12">
    <source>
        <dbReference type="RefSeq" id="XP_020014510.1"/>
    </source>
</evidence>
<evidence type="ECO:0000256" key="5">
    <source>
        <dbReference type="ARBA" id="ARBA00023040"/>
    </source>
</evidence>
<dbReference type="Pfam" id="PF13853">
    <property type="entry name" value="7tm_4"/>
    <property type="match status" value="1"/>
</dbReference>
<organism evidence="12">
    <name type="scientific">Castor canadensis</name>
    <name type="common">American beaver</name>
    <dbReference type="NCBI Taxonomy" id="51338"/>
    <lineage>
        <taxon>Eukaryota</taxon>
        <taxon>Metazoa</taxon>
        <taxon>Chordata</taxon>
        <taxon>Craniata</taxon>
        <taxon>Vertebrata</taxon>
        <taxon>Euteleostomi</taxon>
        <taxon>Mammalia</taxon>
        <taxon>Eutheria</taxon>
        <taxon>Euarchontoglires</taxon>
        <taxon>Glires</taxon>
        <taxon>Rodentia</taxon>
        <taxon>Castorimorpha</taxon>
        <taxon>Castoridae</taxon>
        <taxon>Castor</taxon>
    </lineage>
</organism>
<name>A0A8B7U9N0_CASCN</name>
<dbReference type="PRINTS" id="PR00237">
    <property type="entry name" value="GPCRRHODOPSN"/>
</dbReference>
<dbReference type="KEGG" id="ccan:109683224"/>
<keyword evidence="3 10" id="KW-0812">Transmembrane</keyword>
<dbReference type="InterPro" id="IPR000725">
    <property type="entry name" value="Olfact_rcpt"/>
</dbReference>
<dbReference type="FunFam" id="1.20.1070.10:FF:000015">
    <property type="entry name" value="Olfactory receptor"/>
    <property type="match status" value="1"/>
</dbReference>
<dbReference type="CDD" id="cd15234">
    <property type="entry name" value="7tmA_OR7-like"/>
    <property type="match status" value="1"/>
</dbReference>
<dbReference type="GO" id="GO:0004984">
    <property type="term" value="F:olfactory receptor activity"/>
    <property type="evidence" value="ECO:0007669"/>
    <property type="project" value="InterPro"/>
</dbReference>
<accession>A0A8B7U9N0</accession>
<sequence length="305" mass="33941">MKSQNLTGVMEFQLVGLSDDSELQLLFFGLFLIIYVVTVLGNLLIILAVSSASHHQTSMYFFLSNLSLADIGFSNTTIPKMLVNIQTHSKSITYVGCFTQVSFFFLFGCLDSLLLSVMAICQPLHYPIIMSPCMCGLLILISFSISVLDSLVHCLMVSQLTFCIDIVIRNFFCDPPQLLKISCDYISTYNILIYVIGAIFGGVPVSGIHYSYIRIISSIVRVPLISGKYKAFPTCGSHLLLVSVFYGTAFGAYFSSIVSHNPGKVMVASVMYTMVTPMLNPFVYSLRNRDLKKALWRVFSKTFIC</sequence>
<dbReference type="GO" id="GO:0004930">
    <property type="term" value="F:G protein-coupled receptor activity"/>
    <property type="evidence" value="ECO:0007669"/>
    <property type="project" value="UniProtKB-KW"/>
</dbReference>
<dbReference type="PANTHER" id="PTHR48001">
    <property type="entry name" value="OLFACTORY RECEPTOR"/>
    <property type="match status" value="1"/>
</dbReference>
<keyword evidence="5" id="KW-0297">G-protein coupled receptor</keyword>
<evidence type="ECO:0000256" key="10">
    <source>
        <dbReference type="SAM" id="Phobius"/>
    </source>
</evidence>
<feature type="transmembrane region" description="Helical" evidence="10">
    <location>
        <begin position="98"/>
        <end position="121"/>
    </location>
</feature>
<dbReference type="RefSeq" id="XP_020014510.1">
    <property type="nucleotide sequence ID" value="XM_020158921.1"/>
</dbReference>
<reference evidence="12" key="1">
    <citation type="submission" date="2025-08" db="UniProtKB">
        <authorList>
            <consortium name="RefSeq"/>
        </authorList>
    </citation>
    <scope>IDENTIFICATION</scope>
    <source>
        <tissue evidence="12">Leukocyte</tissue>
    </source>
</reference>
<keyword evidence="2" id="KW-1003">Cell membrane</keyword>
<keyword evidence="7" id="KW-0675">Receptor</keyword>
<evidence type="ECO:0000259" key="11">
    <source>
        <dbReference type="PROSITE" id="PS50262"/>
    </source>
</evidence>
<keyword evidence="4 10" id="KW-1133">Transmembrane helix</keyword>
<dbReference type="SUPFAM" id="SSF81321">
    <property type="entry name" value="Family A G protein-coupled receptor-like"/>
    <property type="match status" value="1"/>
</dbReference>
<feature type="transmembrane region" description="Helical" evidence="10">
    <location>
        <begin position="59"/>
        <end position="78"/>
    </location>
</feature>
<evidence type="ECO:0000256" key="8">
    <source>
        <dbReference type="ARBA" id="ARBA00023224"/>
    </source>
</evidence>
<dbReference type="OrthoDB" id="9444602at2759"/>
<evidence type="ECO:0000256" key="9">
    <source>
        <dbReference type="ARBA" id="ARBA00053672"/>
    </source>
</evidence>
<dbReference type="InterPro" id="IPR000276">
    <property type="entry name" value="GPCR_Rhodpsn"/>
</dbReference>
<evidence type="ECO:0000256" key="6">
    <source>
        <dbReference type="ARBA" id="ARBA00023136"/>
    </source>
</evidence>
<keyword evidence="8" id="KW-0807">Transducer</keyword>
<feature type="transmembrane region" description="Helical" evidence="10">
    <location>
        <begin position="128"/>
        <end position="148"/>
    </location>
</feature>
<evidence type="ECO:0000256" key="7">
    <source>
        <dbReference type="ARBA" id="ARBA00023170"/>
    </source>
</evidence>
<dbReference type="PRINTS" id="PR00245">
    <property type="entry name" value="OLFACTORYR"/>
</dbReference>
<feature type="transmembrane region" description="Helical" evidence="10">
    <location>
        <begin position="266"/>
        <end position="286"/>
    </location>
</feature>
<feature type="transmembrane region" description="Helical" evidence="10">
    <location>
        <begin position="231"/>
        <end position="254"/>
    </location>
</feature>
<protein>
    <submittedName>
        <fullName evidence="12">Olfactory receptor 7E24-like</fullName>
    </submittedName>
</protein>
<evidence type="ECO:0000256" key="4">
    <source>
        <dbReference type="ARBA" id="ARBA00022989"/>
    </source>
</evidence>
<gene>
    <name evidence="12" type="primary">LOC109683224</name>
</gene>
<evidence type="ECO:0000256" key="3">
    <source>
        <dbReference type="ARBA" id="ARBA00022692"/>
    </source>
</evidence>
<evidence type="ECO:0000256" key="2">
    <source>
        <dbReference type="ARBA" id="ARBA00022475"/>
    </source>
</evidence>